<evidence type="ECO:0000256" key="3">
    <source>
        <dbReference type="SAM" id="MobiDB-lite"/>
    </source>
</evidence>
<sequence length="346" mass="35551">MADDRPVLLALRALKLGDLLVAVPALKALRRGHPAHRFVLAAPGWLEPVVRLVDPAIELLPTPGLDAPLEWHGSVDVAVNLHGRGPESTALLEALAPARRLGHAGPGADGVPWTGPEWVDGLLERERWARLVRWHGFPASADDVAIGVPDAPPAVPGAGVVHVGAFYGARRWPPERFAAVARGLAASGLEVVVTAGPAEGERAREVARLAGIRSALVFAGESALPLDALAALVADAAVLVSVDTGVAHLASAYGVPSVIVFGPAPPSEWGPPPGPHRVLTDESARRGDVFSDVPDPALLAVSADEMLAAALALVRPRPADPAGRSRPARGAADRGSSPAGARPASG</sequence>
<gene>
    <name evidence="4" type="ORF">GCM10022288_09540</name>
</gene>
<accession>A0ABP8AMH1</accession>
<feature type="region of interest" description="Disordered" evidence="3">
    <location>
        <begin position="317"/>
        <end position="346"/>
    </location>
</feature>
<comment type="caution">
    <text evidence="4">The sequence shown here is derived from an EMBL/GenBank/DDBJ whole genome shotgun (WGS) entry which is preliminary data.</text>
</comment>
<keyword evidence="5" id="KW-1185">Reference proteome</keyword>
<dbReference type="PANTHER" id="PTHR30160:SF1">
    <property type="entry name" value="LIPOPOLYSACCHARIDE 1,2-N-ACETYLGLUCOSAMINETRANSFERASE-RELATED"/>
    <property type="match status" value="1"/>
</dbReference>
<keyword evidence="1" id="KW-0328">Glycosyltransferase</keyword>
<dbReference type="SUPFAM" id="SSF53756">
    <property type="entry name" value="UDP-Glycosyltransferase/glycogen phosphorylase"/>
    <property type="match status" value="1"/>
</dbReference>
<feature type="compositionally biased region" description="Low complexity" evidence="3">
    <location>
        <begin position="317"/>
        <end position="337"/>
    </location>
</feature>
<dbReference type="InterPro" id="IPR051199">
    <property type="entry name" value="LPS_LOS_Heptosyltrfase"/>
</dbReference>
<dbReference type="RefSeq" id="WP_344774374.1">
    <property type="nucleotide sequence ID" value="NZ_BAABBX010000006.1"/>
</dbReference>
<protein>
    <submittedName>
        <fullName evidence="4">Glycosyltransferase family 9 protein</fullName>
    </submittedName>
</protein>
<evidence type="ECO:0000256" key="1">
    <source>
        <dbReference type="ARBA" id="ARBA00022676"/>
    </source>
</evidence>
<proteinExistence type="predicted"/>
<dbReference type="EMBL" id="BAABBX010000006">
    <property type="protein sequence ID" value="GAA4186279.1"/>
    <property type="molecule type" value="Genomic_DNA"/>
</dbReference>
<evidence type="ECO:0000256" key="2">
    <source>
        <dbReference type="ARBA" id="ARBA00022679"/>
    </source>
</evidence>
<evidence type="ECO:0000313" key="5">
    <source>
        <dbReference type="Proteomes" id="UP001500213"/>
    </source>
</evidence>
<evidence type="ECO:0000313" key="4">
    <source>
        <dbReference type="EMBL" id="GAA4186279.1"/>
    </source>
</evidence>
<dbReference type="PANTHER" id="PTHR30160">
    <property type="entry name" value="TETRAACYLDISACCHARIDE 4'-KINASE-RELATED"/>
    <property type="match status" value="1"/>
</dbReference>
<keyword evidence="2" id="KW-0808">Transferase</keyword>
<dbReference type="CDD" id="cd03789">
    <property type="entry name" value="GT9_LPS_heptosyltransferase"/>
    <property type="match status" value="1"/>
</dbReference>
<dbReference type="Proteomes" id="UP001500213">
    <property type="component" value="Unassembled WGS sequence"/>
</dbReference>
<name>A0ABP8AMH1_9MICO</name>
<dbReference type="Pfam" id="PF01075">
    <property type="entry name" value="Glyco_transf_9"/>
    <property type="match status" value="1"/>
</dbReference>
<dbReference type="InterPro" id="IPR002201">
    <property type="entry name" value="Glyco_trans_9"/>
</dbReference>
<dbReference type="Gene3D" id="3.40.50.2000">
    <property type="entry name" value="Glycogen Phosphorylase B"/>
    <property type="match status" value="2"/>
</dbReference>
<reference evidence="5" key="1">
    <citation type="journal article" date="2019" name="Int. J. Syst. Evol. Microbiol.">
        <title>The Global Catalogue of Microorganisms (GCM) 10K type strain sequencing project: providing services to taxonomists for standard genome sequencing and annotation.</title>
        <authorList>
            <consortium name="The Broad Institute Genomics Platform"/>
            <consortium name="The Broad Institute Genome Sequencing Center for Infectious Disease"/>
            <person name="Wu L."/>
            <person name="Ma J."/>
        </authorList>
    </citation>
    <scope>NUCLEOTIDE SEQUENCE [LARGE SCALE GENOMIC DNA]</scope>
    <source>
        <strain evidence="5">JCM 17593</strain>
    </source>
</reference>
<organism evidence="4 5">
    <name type="scientific">Gryllotalpicola kribbensis</name>
    <dbReference type="NCBI Taxonomy" id="993084"/>
    <lineage>
        <taxon>Bacteria</taxon>
        <taxon>Bacillati</taxon>
        <taxon>Actinomycetota</taxon>
        <taxon>Actinomycetes</taxon>
        <taxon>Micrococcales</taxon>
        <taxon>Microbacteriaceae</taxon>
        <taxon>Gryllotalpicola</taxon>
    </lineage>
</organism>